<evidence type="ECO:0000313" key="1">
    <source>
        <dbReference type="EMBL" id="OKO99857.1"/>
    </source>
</evidence>
<reference evidence="1 2" key="1">
    <citation type="submission" date="2016-10" db="EMBL/GenBank/DDBJ databases">
        <title>Genome sequence of the ascomycete fungus Penicillium subrubescens.</title>
        <authorList>
            <person name="De Vries R.P."/>
            <person name="Peng M."/>
            <person name="Dilokpimol A."/>
            <person name="Hilden K."/>
            <person name="Makela M.R."/>
            <person name="Grigoriev I."/>
            <person name="Riley R."/>
            <person name="Granchi Z."/>
        </authorList>
    </citation>
    <scope>NUCLEOTIDE SEQUENCE [LARGE SCALE GENOMIC DNA]</scope>
    <source>
        <strain evidence="1 2">CBS 132785</strain>
    </source>
</reference>
<proteinExistence type="predicted"/>
<sequence length="72" mass="8306">MMHAFERRNILDEFPPFTSTAAGITRQTRKVEGHMILQSSLLKTCHWQYLQEDACEISRRGFSKGAEMGTMK</sequence>
<accession>A0A1Q5TI04</accession>
<dbReference type="EMBL" id="MNBE01000653">
    <property type="protein sequence ID" value="OKO99857.1"/>
    <property type="molecule type" value="Genomic_DNA"/>
</dbReference>
<dbReference type="AlphaFoldDB" id="A0A1Q5TI04"/>
<evidence type="ECO:0000313" key="2">
    <source>
        <dbReference type="Proteomes" id="UP000186955"/>
    </source>
</evidence>
<comment type="caution">
    <text evidence="1">The sequence shown here is derived from an EMBL/GenBank/DDBJ whole genome shotgun (WGS) entry which is preliminary data.</text>
</comment>
<keyword evidence="2" id="KW-1185">Reference proteome</keyword>
<gene>
    <name evidence="1" type="ORF">PENSUB_8074</name>
</gene>
<name>A0A1Q5TI04_9EURO</name>
<organism evidence="1 2">
    <name type="scientific">Penicillium subrubescens</name>
    <dbReference type="NCBI Taxonomy" id="1316194"/>
    <lineage>
        <taxon>Eukaryota</taxon>
        <taxon>Fungi</taxon>
        <taxon>Dikarya</taxon>
        <taxon>Ascomycota</taxon>
        <taxon>Pezizomycotina</taxon>
        <taxon>Eurotiomycetes</taxon>
        <taxon>Eurotiomycetidae</taxon>
        <taxon>Eurotiales</taxon>
        <taxon>Aspergillaceae</taxon>
        <taxon>Penicillium</taxon>
    </lineage>
</organism>
<protein>
    <submittedName>
        <fullName evidence="1">Uncharacterized protein</fullName>
    </submittedName>
</protein>
<dbReference type="Proteomes" id="UP000186955">
    <property type="component" value="Unassembled WGS sequence"/>
</dbReference>